<dbReference type="PANTHER" id="PTHR30204:SF98">
    <property type="entry name" value="HTH-TYPE TRANSCRIPTIONAL REGULATOR ADHR"/>
    <property type="match status" value="1"/>
</dbReference>
<dbReference type="GO" id="GO:0003700">
    <property type="term" value="F:DNA-binding transcription factor activity"/>
    <property type="evidence" value="ECO:0007669"/>
    <property type="project" value="InterPro"/>
</dbReference>
<evidence type="ECO:0000259" key="2">
    <source>
        <dbReference type="PROSITE" id="PS50937"/>
    </source>
</evidence>
<protein>
    <submittedName>
        <fullName evidence="3">Transcriptional regulator, MerR family</fullName>
    </submittedName>
</protein>
<dbReference type="Gene3D" id="1.10.1660.10">
    <property type="match status" value="1"/>
</dbReference>
<dbReference type="SUPFAM" id="SSF46955">
    <property type="entry name" value="Putative DNA-binding domain"/>
    <property type="match status" value="1"/>
</dbReference>
<feature type="domain" description="HTH merR-type" evidence="2">
    <location>
        <begin position="1"/>
        <end position="69"/>
    </location>
</feature>
<dbReference type="AlphaFoldDB" id="Q03X83"/>
<evidence type="ECO:0000256" key="1">
    <source>
        <dbReference type="ARBA" id="ARBA00023125"/>
    </source>
</evidence>
<keyword evidence="1" id="KW-0238">DNA-binding</keyword>
<dbReference type="PANTHER" id="PTHR30204">
    <property type="entry name" value="REDOX-CYCLING DRUG-SENSING TRANSCRIPTIONAL ACTIVATOR SOXR"/>
    <property type="match status" value="1"/>
</dbReference>
<proteinExistence type="predicted"/>
<accession>Q03X83</accession>
<dbReference type="EMBL" id="CP000414">
    <property type="protein sequence ID" value="ABJ62189.1"/>
    <property type="molecule type" value="Genomic_DNA"/>
</dbReference>
<dbReference type="EnsemblBacteria" id="ABJ62189">
    <property type="protein sequence ID" value="ABJ62189"/>
    <property type="gene ID" value="LEUM_1089"/>
</dbReference>
<gene>
    <name evidence="3" type="ordered locus">LEUM_1089</name>
</gene>
<dbReference type="PROSITE" id="PS50937">
    <property type="entry name" value="HTH_MERR_2"/>
    <property type="match status" value="1"/>
</dbReference>
<organism evidence="3 4">
    <name type="scientific">Leuconostoc mesenteroides subsp. mesenteroides (strain ATCC 8293 / DSM 20343 / BCRC 11652 / CCM 1803 / JCM 6124 / NCDO 523 / NBRC 100496 / NCIMB 8023 / NCTC 12954 / NRRL B-1118 / 37Y)</name>
    <dbReference type="NCBI Taxonomy" id="203120"/>
    <lineage>
        <taxon>Bacteria</taxon>
        <taxon>Bacillati</taxon>
        <taxon>Bacillota</taxon>
        <taxon>Bacilli</taxon>
        <taxon>Lactobacillales</taxon>
        <taxon>Lactobacillaceae</taxon>
        <taxon>Leuconostoc</taxon>
    </lineage>
</organism>
<dbReference type="Proteomes" id="UP000000362">
    <property type="component" value="Chromosome"/>
</dbReference>
<dbReference type="Pfam" id="PF13411">
    <property type="entry name" value="MerR_1"/>
    <property type="match status" value="1"/>
</dbReference>
<dbReference type="InterPro" id="IPR009061">
    <property type="entry name" value="DNA-bd_dom_put_sf"/>
</dbReference>
<dbReference type="GeneID" id="29576926"/>
<name>Q03X83_LEUMM</name>
<dbReference type="RefSeq" id="WP_010295482.1">
    <property type="nucleotide sequence ID" value="NC_008531.1"/>
</dbReference>
<dbReference type="CDD" id="cd01109">
    <property type="entry name" value="HTH_YyaN"/>
    <property type="match status" value="1"/>
</dbReference>
<dbReference type="InterPro" id="IPR047057">
    <property type="entry name" value="MerR_fam"/>
</dbReference>
<dbReference type="KEGG" id="lme:LEUM_1089"/>
<evidence type="ECO:0000313" key="4">
    <source>
        <dbReference type="Proteomes" id="UP000000362"/>
    </source>
</evidence>
<evidence type="ECO:0000313" key="3">
    <source>
        <dbReference type="EMBL" id="ABJ62189.1"/>
    </source>
</evidence>
<sequence length="128" mass="14776">MNIKKAAETTKLTADTIRYYERVGIIGAVPRLENGIRDFDERSLTQLHFAKIMRNAGMSIEALKQYIDLIYEDNEATIPARKAMLVDAADEMDQKINDLVVARDYLRSKVDNYYGHMRDMEQKLVSDE</sequence>
<dbReference type="SMART" id="SM00422">
    <property type="entry name" value="HTH_MERR"/>
    <property type="match status" value="1"/>
</dbReference>
<dbReference type="HOGENOM" id="CLU_060077_8_3_9"/>
<reference evidence="3 4" key="1">
    <citation type="journal article" date="2006" name="Proc. Natl. Acad. Sci. U.S.A.">
        <title>Comparative genomics of the lactic acid bacteria.</title>
        <authorList>
            <person name="Makarova K."/>
            <person name="Slesarev A."/>
            <person name="Wolf Y."/>
            <person name="Sorokin A."/>
            <person name="Mirkin B."/>
            <person name="Koonin E."/>
            <person name="Pavlov A."/>
            <person name="Pavlova N."/>
            <person name="Karamychev V."/>
            <person name="Polouchine N."/>
            <person name="Shakhova V."/>
            <person name="Grigoriev I."/>
            <person name="Lou Y."/>
            <person name="Rohksar D."/>
            <person name="Lucas S."/>
            <person name="Huang K."/>
            <person name="Goodstein D.M."/>
            <person name="Hawkins T."/>
            <person name="Plengvidhya V."/>
            <person name="Welker D."/>
            <person name="Hughes J."/>
            <person name="Goh Y."/>
            <person name="Benson A."/>
            <person name="Baldwin K."/>
            <person name="Lee J.H."/>
            <person name="Diaz-Muniz I."/>
            <person name="Dosti B."/>
            <person name="Smeianov V."/>
            <person name="Wechter W."/>
            <person name="Barabote R."/>
            <person name="Lorca G."/>
            <person name="Altermann E."/>
            <person name="Barrangou R."/>
            <person name="Ganesan B."/>
            <person name="Xie Y."/>
            <person name="Rawsthorne H."/>
            <person name="Tamir D."/>
            <person name="Parker C."/>
            <person name="Breidt F."/>
            <person name="Broadbent J."/>
            <person name="Hutkins R."/>
            <person name="O'Sullivan D."/>
            <person name="Steele J."/>
            <person name="Unlu G."/>
            <person name="Saier M."/>
            <person name="Klaenhammer T."/>
            <person name="Richardson P."/>
            <person name="Kozyavkin S."/>
            <person name="Weimer B."/>
            <person name="Mills D."/>
        </authorList>
    </citation>
    <scope>NUCLEOTIDE SEQUENCE [LARGE SCALE GENOMIC DNA]</scope>
    <source>
        <strain evidence="4">ATCC 8293 / DSM 20343 / BCRC 11652 / CCM 1803 / JCM 6124 / NCDO 523 / NBRC 100496 / NCIMB 8023 / NCTC 12954 / NRRL B-1118 / 37Y</strain>
    </source>
</reference>
<dbReference type="eggNOG" id="COG0789">
    <property type="taxonomic scope" value="Bacteria"/>
</dbReference>
<keyword evidence="4" id="KW-1185">Reference proteome</keyword>
<dbReference type="PRINTS" id="PR00040">
    <property type="entry name" value="HTHMERR"/>
</dbReference>
<dbReference type="InterPro" id="IPR000551">
    <property type="entry name" value="MerR-type_HTH_dom"/>
</dbReference>
<dbReference type="GO" id="GO:0003677">
    <property type="term" value="F:DNA binding"/>
    <property type="evidence" value="ECO:0007669"/>
    <property type="project" value="UniProtKB-KW"/>
</dbReference>